<organism evidence="2 3">
    <name type="scientific">Streptomyces chilikensis</name>
    <dbReference type="NCBI Taxonomy" id="1194079"/>
    <lineage>
        <taxon>Bacteria</taxon>
        <taxon>Bacillati</taxon>
        <taxon>Actinomycetota</taxon>
        <taxon>Actinomycetes</taxon>
        <taxon>Kitasatosporales</taxon>
        <taxon>Streptomycetaceae</taxon>
        <taxon>Streptomyces</taxon>
    </lineage>
</organism>
<dbReference type="Proteomes" id="UP001551584">
    <property type="component" value="Unassembled WGS sequence"/>
</dbReference>
<feature type="compositionally biased region" description="Basic and acidic residues" evidence="1">
    <location>
        <begin position="30"/>
        <end position="70"/>
    </location>
</feature>
<evidence type="ECO:0000313" key="2">
    <source>
        <dbReference type="EMBL" id="MEU9578279.1"/>
    </source>
</evidence>
<evidence type="ECO:0000313" key="3">
    <source>
        <dbReference type="Proteomes" id="UP001551584"/>
    </source>
</evidence>
<dbReference type="RefSeq" id="WP_166020137.1">
    <property type="nucleotide sequence ID" value="NZ_JBEZNA010000025.1"/>
</dbReference>
<comment type="caution">
    <text evidence="2">The sequence shown here is derived from an EMBL/GenBank/DDBJ whole genome shotgun (WGS) entry which is preliminary data.</text>
</comment>
<reference evidence="2 3" key="1">
    <citation type="submission" date="2024-06" db="EMBL/GenBank/DDBJ databases">
        <title>The Natural Products Discovery Center: Release of the First 8490 Sequenced Strains for Exploring Actinobacteria Biosynthetic Diversity.</title>
        <authorList>
            <person name="Kalkreuter E."/>
            <person name="Kautsar S.A."/>
            <person name="Yang D."/>
            <person name="Bader C.D."/>
            <person name="Teijaro C.N."/>
            <person name="Fluegel L."/>
            <person name="Davis C.M."/>
            <person name="Simpson J.R."/>
            <person name="Lauterbach L."/>
            <person name="Steele A.D."/>
            <person name="Gui C."/>
            <person name="Meng S."/>
            <person name="Li G."/>
            <person name="Viehrig K."/>
            <person name="Ye F."/>
            <person name="Su P."/>
            <person name="Kiefer A.F."/>
            <person name="Nichols A."/>
            <person name="Cepeda A.J."/>
            <person name="Yan W."/>
            <person name="Fan B."/>
            <person name="Jiang Y."/>
            <person name="Adhikari A."/>
            <person name="Zheng C.-J."/>
            <person name="Schuster L."/>
            <person name="Cowan T.M."/>
            <person name="Smanski M.J."/>
            <person name="Chevrette M.G."/>
            <person name="De Carvalho L.P.S."/>
            <person name="Shen B."/>
        </authorList>
    </citation>
    <scope>NUCLEOTIDE SEQUENCE [LARGE SCALE GENOMIC DNA]</scope>
    <source>
        <strain evidence="2 3">NPDC048117</strain>
    </source>
</reference>
<dbReference type="EMBL" id="JBEZNA010000025">
    <property type="protein sequence ID" value="MEU9578279.1"/>
    <property type="molecule type" value="Genomic_DNA"/>
</dbReference>
<feature type="region of interest" description="Disordered" evidence="1">
    <location>
        <begin position="1"/>
        <end position="70"/>
    </location>
</feature>
<proteinExistence type="predicted"/>
<gene>
    <name evidence="2" type="ORF">AB0D95_13595</name>
</gene>
<sequence length="70" mass="7178">MSGTRTSSGAPARARTAVAAAALPAGGPDRTTDPSRSLRDGHTGPRNHGAGDRTSFRDVRIEELPARPAA</sequence>
<name>A0ABV3EQ35_9ACTN</name>
<protein>
    <submittedName>
        <fullName evidence="2">Uncharacterized protein</fullName>
    </submittedName>
</protein>
<evidence type="ECO:0000256" key="1">
    <source>
        <dbReference type="SAM" id="MobiDB-lite"/>
    </source>
</evidence>
<keyword evidence="3" id="KW-1185">Reference proteome</keyword>
<feature type="compositionally biased region" description="Low complexity" evidence="1">
    <location>
        <begin position="9"/>
        <end position="29"/>
    </location>
</feature>
<accession>A0ABV3EQ35</accession>